<dbReference type="PIRSF" id="PIRSF000126">
    <property type="entry name" value="11-beta-HSD1"/>
    <property type="match status" value="1"/>
</dbReference>
<evidence type="ECO:0000256" key="2">
    <source>
        <dbReference type="ARBA" id="ARBA00023002"/>
    </source>
</evidence>
<dbReference type="RefSeq" id="WP_393014954.1">
    <property type="nucleotide sequence ID" value="NZ_JAZAQF010000086.1"/>
</dbReference>
<proteinExistence type="inferred from homology"/>
<evidence type="ECO:0000313" key="5">
    <source>
        <dbReference type="Proteomes" id="UP001604335"/>
    </source>
</evidence>
<reference evidence="5" key="1">
    <citation type="journal article" date="2024" name="Algal Res.">
        <title>Biochemical, toxicological and genomic investigation of a high-biomass producing Limnothrix strain isolated from Italian shallow drinking water reservoir.</title>
        <authorList>
            <person name="Simonazzi M."/>
            <person name="Shishido T.K."/>
            <person name="Delbaje E."/>
            <person name="Wahlsten M."/>
            <person name="Fewer D.P."/>
            <person name="Sivonen K."/>
            <person name="Pezzolesi L."/>
            <person name="Pistocchi R."/>
        </authorList>
    </citation>
    <scope>NUCLEOTIDE SEQUENCE [LARGE SCALE GENOMIC DNA]</scope>
    <source>
        <strain evidence="5">LRLZ20PSL1</strain>
    </source>
</reference>
<accession>A0ABW7CDJ9</accession>
<evidence type="ECO:0000256" key="3">
    <source>
        <dbReference type="RuleBase" id="RU000363"/>
    </source>
</evidence>
<dbReference type="EC" id="1.-.-.-" evidence="4"/>
<dbReference type="GO" id="GO:0016491">
    <property type="term" value="F:oxidoreductase activity"/>
    <property type="evidence" value="ECO:0007669"/>
    <property type="project" value="UniProtKB-KW"/>
</dbReference>
<dbReference type="EMBL" id="JAZAQF010000086">
    <property type="protein sequence ID" value="MFG3819206.1"/>
    <property type="molecule type" value="Genomic_DNA"/>
</dbReference>
<evidence type="ECO:0000313" key="4">
    <source>
        <dbReference type="EMBL" id="MFG3819206.1"/>
    </source>
</evidence>
<dbReference type="PRINTS" id="PR00080">
    <property type="entry name" value="SDRFAMILY"/>
</dbReference>
<sequence length="264" mass="27638">MATALITGASSGIGAAFAQALAARGVRVILTARSTEKLQQLAQSLTTQFGVQAIALPLDLSEPGAADQLAAQVKALGQPIDWLINNAGFGDFGEFATRDLAKQRAMLNLNVVALTELTHHFLQPMLDRGQGQIINVASTAAFQPIPYLSLYAATKAFVLSFSEGLWVECQGRGVRVMALCPGPTATNFAAVAEFPSSLKMPNDIATPEAVVQEALQAIAQGKPNCVAGGLANQILVNASRFMPRSSLIQGIGKLFRSASTASEA</sequence>
<comment type="caution">
    <text evidence="4">The sequence shown here is derived from an EMBL/GenBank/DDBJ whole genome shotgun (WGS) entry which is preliminary data.</text>
</comment>
<dbReference type="PANTHER" id="PTHR44196:SF2">
    <property type="entry name" value="SHORT-CHAIN DEHYDROGENASE-RELATED"/>
    <property type="match status" value="1"/>
</dbReference>
<dbReference type="Pfam" id="PF00106">
    <property type="entry name" value="adh_short"/>
    <property type="match status" value="1"/>
</dbReference>
<organism evidence="4 5">
    <name type="scientific">Limnothrix redekei LRLZ20PSL1</name>
    <dbReference type="NCBI Taxonomy" id="3112953"/>
    <lineage>
        <taxon>Bacteria</taxon>
        <taxon>Bacillati</taxon>
        <taxon>Cyanobacteriota</taxon>
        <taxon>Cyanophyceae</taxon>
        <taxon>Pseudanabaenales</taxon>
        <taxon>Pseudanabaenaceae</taxon>
        <taxon>Limnothrix</taxon>
    </lineage>
</organism>
<dbReference type="InterPro" id="IPR002347">
    <property type="entry name" value="SDR_fam"/>
</dbReference>
<name>A0ABW7CDJ9_9CYAN</name>
<dbReference type="Gene3D" id="3.40.50.720">
    <property type="entry name" value="NAD(P)-binding Rossmann-like Domain"/>
    <property type="match status" value="1"/>
</dbReference>
<keyword evidence="2 4" id="KW-0560">Oxidoreductase</keyword>
<dbReference type="SUPFAM" id="SSF51735">
    <property type="entry name" value="NAD(P)-binding Rossmann-fold domains"/>
    <property type="match status" value="1"/>
</dbReference>
<dbReference type="InterPro" id="IPR036291">
    <property type="entry name" value="NAD(P)-bd_dom_sf"/>
</dbReference>
<gene>
    <name evidence="4" type="ORF">VPK24_16295</name>
</gene>
<evidence type="ECO:0000256" key="1">
    <source>
        <dbReference type="ARBA" id="ARBA00006484"/>
    </source>
</evidence>
<dbReference type="Proteomes" id="UP001604335">
    <property type="component" value="Unassembled WGS sequence"/>
</dbReference>
<dbReference type="PRINTS" id="PR00081">
    <property type="entry name" value="GDHRDH"/>
</dbReference>
<keyword evidence="5" id="KW-1185">Reference proteome</keyword>
<comment type="similarity">
    <text evidence="1 3">Belongs to the short-chain dehydrogenases/reductases (SDR) family.</text>
</comment>
<dbReference type="PANTHER" id="PTHR44196">
    <property type="entry name" value="DEHYDROGENASE/REDUCTASE SDR FAMILY MEMBER 7B"/>
    <property type="match status" value="1"/>
</dbReference>
<protein>
    <submittedName>
        <fullName evidence="4">SDR family oxidoreductase</fullName>
        <ecNumber evidence="4">1.-.-.-</ecNumber>
    </submittedName>
</protein>